<keyword evidence="4" id="KW-1185">Reference proteome</keyword>
<evidence type="ECO:0000313" key="4">
    <source>
        <dbReference type="Proteomes" id="UP001153069"/>
    </source>
</evidence>
<dbReference type="PANTHER" id="PTHR15020">
    <property type="entry name" value="FLAVIN REDUCTASE-RELATED"/>
    <property type="match status" value="1"/>
</dbReference>
<feature type="chain" id="PRO_5040427096" evidence="1">
    <location>
        <begin position="18"/>
        <end position="329"/>
    </location>
</feature>
<organism evidence="3 4">
    <name type="scientific">Seminavis robusta</name>
    <dbReference type="NCBI Taxonomy" id="568900"/>
    <lineage>
        <taxon>Eukaryota</taxon>
        <taxon>Sar</taxon>
        <taxon>Stramenopiles</taxon>
        <taxon>Ochrophyta</taxon>
        <taxon>Bacillariophyta</taxon>
        <taxon>Bacillariophyceae</taxon>
        <taxon>Bacillariophycidae</taxon>
        <taxon>Naviculales</taxon>
        <taxon>Naviculaceae</taxon>
        <taxon>Seminavis</taxon>
    </lineage>
</organism>
<name>A0A9N8ERG1_9STRA</name>
<evidence type="ECO:0000256" key="1">
    <source>
        <dbReference type="SAM" id="SignalP"/>
    </source>
</evidence>
<dbReference type="InterPro" id="IPR036291">
    <property type="entry name" value="NAD(P)-bd_dom_sf"/>
</dbReference>
<gene>
    <name evidence="3" type="ORF">SEMRO_1673_G290310.1</name>
</gene>
<dbReference type="Proteomes" id="UP001153069">
    <property type="component" value="Unassembled WGS sequence"/>
</dbReference>
<dbReference type="OrthoDB" id="419598at2759"/>
<feature type="signal peptide" evidence="1">
    <location>
        <begin position="1"/>
        <end position="17"/>
    </location>
</feature>
<evidence type="ECO:0000313" key="3">
    <source>
        <dbReference type="EMBL" id="CAB9525423.1"/>
    </source>
</evidence>
<proteinExistence type="predicted"/>
<dbReference type="Pfam" id="PF13460">
    <property type="entry name" value="NAD_binding_10"/>
    <property type="match status" value="1"/>
</dbReference>
<protein>
    <submittedName>
        <fullName evidence="3">TIC 62, chloroplastic</fullName>
    </submittedName>
</protein>
<dbReference type="AlphaFoldDB" id="A0A9N8ERG1"/>
<dbReference type="SUPFAM" id="SSF51735">
    <property type="entry name" value="NAD(P)-binding Rossmann-fold domains"/>
    <property type="match status" value="1"/>
</dbReference>
<dbReference type="Gene3D" id="3.40.50.720">
    <property type="entry name" value="NAD(P)-binding Rossmann-like Domain"/>
    <property type="match status" value="1"/>
</dbReference>
<accession>A0A9N8ERG1</accession>
<sequence length="329" mass="33732">MKVVSIVLTLLFAEATAFSVVGPATQATTGTTALKAAHTDNAEGANYLDRRSLFQAAAAATIGVSVSGFNILPANAADSSKVVVAGATGQTGRRILERLAGTSGLSVVGGVRSVDKATAALQKDSTVIRGAMVQKVASVDTSAVELKHMDVVKDSVDELASAMDGADSLVIATGFIPGNPLKMKDAAHAVDNLGTIALVDAAKKAGVKKVVMVSSILTNGRNWGQESSPGFQITNAFGGVLDEKIIAENYLRKSGLDYTIVRPGGLKAKPPSGGLIISKEDSLNSGEISRDLVADVCVAAISDPKASNKVLEIIEAEEGGPKVFNGLVM</sequence>
<evidence type="ECO:0000259" key="2">
    <source>
        <dbReference type="Pfam" id="PF13460"/>
    </source>
</evidence>
<dbReference type="EMBL" id="CAICTM010001671">
    <property type="protein sequence ID" value="CAB9525423.1"/>
    <property type="molecule type" value="Genomic_DNA"/>
</dbReference>
<reference evidence="3" key="1">
    <citation type="submission" date="2020-06" db="EMBL/GenBank/DDBJ databases">
        <authorList>
            <consortium name="Plant Systems Biology data submission"/>
        </authorList>
    </citation>
    <scope>NUCLEOTIDE SEQUENCE</scope>
    <source>
        <strain evidence="3">D6</strain>
    </source>
</reference>
<comment type="caution">
    <text evidence="3">The sequence shown here is derived from an EMBL/GenBank/DDBJ whole genome shotgun (WGS) entry which is preliminary data.</text>
</comment>
<dbReference type="PANTHER" id="PTHR15020:SF11">
    <property type="entry name" value="OS06G0360300 PROTEIN"/>
    <property type="match status" value="1"/>
</dbReference>
<feature type="domain" description="NAD(P)-binding" evidence="2">
    <location>
        <begin position="86"/>
        <end position="304"/>
    </location>
</feature>
<keyword evidence="1" id="KW-0732">Signal</keyword>
<dbReference type="InterPro" id="IPR016040">
    <property type="entry name" value="NAD(P)-bd_dom"/>
</dbReference>
<dbReference type="CDD" id="cd05243">
    <property type="entry name" value="SDR_a5"/>
    <property type="match status" value="1"/>
</dbReference>